<feature type="region of interest" description="Disordered" evidence="1">
    <location>
        <begin position="313"/>
        <end position="353"/>
    </location>
</feature>
<evidence type="ECO:0000313" key="3">
    <source>
        <dbReference type="EMBL" id="AGU16019.1"/>
    </source>
</evidence>
<dbReference type="RefSeq" id="WP_021012416.1">
    <property type="nucleotide sequence ID" value="NC_022198.1"/>
</dbReference>
<reference evidence="3 4" key="1">
    <citation type="journal article" date="2013" name="Genome Announc.">
        <title>Whole-Genome Sequence of the Clinical Strain Corynebacterium argentoratense DSM 44202, Isolated from a Human Throat Specimen.</title>
        <authorList>
            <person name="Bomholt C."/>
            <person name="Glaub A."/>
            <person name="Gravermann K."/>
            <person name="Albersmeier A."/>
            <person name="Brinkrolf K."/>
            <person name="Ruckert C."/>
            <person name="Tauch A."/>
        </authorList>
    </citation>
    <scope>NUCLEOTIDE SEQUENCE [LARGE SCALE GENOMIC DNA]</scope>
    <source>
        <strain evidence="3">DSM 44202</strain>
    </source>
</reference>
<dbReference type="eggNOG" id="COG3170">
    <property type="taxonomic scope" value="Bacteria"/>
</dbReference>
<dbReference type="HOGENOM" id="CLU_017917_0_0_11"/>
<keyword evidence="2" id="KW-0812">Transmembrane</keyword>
<dbReference type="AlphaFoldDB" id="U3GXC5"/>
<sequence>MSGGLLRRVACACVCGVVALWGVGVGVAQPLPNPADPSDPVMRSWWADPSARVQDSDARVTVRLVEFGGLGAKARLRVHNGLDRTVSDVVVRVQHSDPLADVEQGRVLLAGDQSLFSFIEPFQRVGSVAAGEDVDVVVDVPRVEDAGVYPFLFNINGVVEGQESYLDSERLLVPHKMASVGDVSVVVPLAAPVRVLPGETGEAPEQQPLILEEDFDVAPLTETLRAYRDFVLGERTGAAGCLALDPQVLLAVDRMSRGYRIADRRTSPVDETIRLRDSWWLDKPRFEEGDPAPAVEFMSELHNLIEVTFKDNQPSAVPAGIPGEDGAPQANNGGEDAGPNNDGQGTAGPIPSAASGPGCIISLPFAGADINAASRSGLDPFQGADAIEHILGVTPLSYEYAQTNFALAATLDAMGPDPITTPTSDPTTRYDYTIDSEEARRLTAKAAIQLQASQGNTLIMPTRVTPQDAHAILDAATEAIDRGATPIPAPRNRPESVDSPASLTDTEIVRARQQSGYIGDLTTLMVNDPQITLTNTEFTQPLRYDILRALSLYDRQSMHTHTQAVRRSDNILSANRDTLQQLRNSVSLLPPGNVYTRTSDSSPLLIVGRNGLPLPIDARVLYDAPGATIHVPDTVRIPAQGSITIQMTADLPGDSGIKLWLATESGNTISEPVDIRVQTAHISWRFIIAVGIALVVIRALVVFGKRKR</sequence>
<dbReference type="OrthoDB" id="3797035at2"/>
<keyword evidence="2" id="KW-1133">Transmembrane helix</keyword>
<evidence type="ECO:0000256" key="1">
    <source>
        <dbReference type="SAM" id="MobiDB-lite"/>
    </source>
</evidence>
<gene>
    <name evidence="3" type="ORF">CARG_09640</name>
</gene>
<feature type="transmembrane region" description="Helical" evidence="2">
    <location>
        <begin position="682"/>
        <end position="703"/>
    </location>
</feature>
<evidence type="ECO:0000256" key="2">
    <source>
        <dbReference type="SAM" id="Phobius"/>
    </source>
</evidence>
<accession>U3GXC5</accession>
<dbReference type="Proteomes" id="UP000016943">
    <property type="component" value="Chromosome"/>
</dbReference>
<evidence type="ECO:0008006" key="5">
    <source>
        <dbReference type="Google" id="ProtNLM"/>
    </source>
</evidence>
<dbReference type="PATRIC" id="fig|1348662.3.peg.1906"/>
<dbReference type="EMBL" id="CP006365">
    <property type="protein sequence ID" value="AGU16019.1"/>
    <property type="molecule type" value="Genomic_DNA"/>
</dbReference>
<dbReference type="GeneID" id="78250699"/>
<protein>
    <recommendedName>
        <fullName evidence="5">Secreted protein</fullName>
    </recommendedName>
</protein>
<evidence type="ECO:0000313" key="4">
    <source>
        <dbReference type="Proteomes" id="UP000016943"/>
    </source>
</evidence>
<keyword evidence="4" id="KW-1185">Reference proteome</keyword>
<proteinExistence type="predicted"/>
<dbReference type="KEGG" id="caz:CARG_09640"/>
<dbReference type="STRING" id="1348662.CARG_09640"/>
<name>U3GXC5_9CORY</name>
<organism evidence="3 4">
    <name type="scientific">Corynebacterium argentoratense DSM 44202</name>
    <dbReference type="NCBI Taxonomy" id="1348662"/>
    <lineage>
        <taxon>Bacteria</taxon>
        <taxon>Bacillati</taxon>
        <taxon>Actinomycetota</taxon>
        <taxon>Actinomycetes</taxon>
        <taxon>Mycobacteriales</taxon>
        <taxon>Corynebacteriaceae</taxon>
        <taxon>Corynebacterium</taxon>
    </lineage>
</organism>
<keyword evidence="2" id="KW-0472">Membrane</keyword>
<feature type="region of interest" description="Disordered" evidence="1">
    <location>
        <begin position="483"/>
        <end position="502"/>
    </location>
</feature>